<feature type="transmembrane region" description="Helical" evidence="6">
    <location>
        <begin position="112"/>
        <end position="134"/>
    </location>
</feature>
<keyword evidence="4 6" id="KW-0472">Membrane</keyword>
<feature type="transmembrane region" description="Helical" evidence="6">
    <location>
        <begin position="83"/>
        <end position="100"/>
    </location>
</feature>
<feature type="transmembrane region" description="Helical" evidence="6">
    <location>
        <begin position="271"/>
        <end position="291"/>
    </location>
</feature>
<feature type="transmembrane region" description="Helical" evidence="6">
    <location>
        <begin position="169"/>
        <end position="189"/>
    </location>
</feature>
<feature type="transmembrane region" description="Helical" evidence="6">
    <location>
        <begin position="245"/>
        <end position="264"/>
    </location>
</feature>
<feature type="region of interest" description="Disordered" evidence="5">
    <location>
        <begin position="387"/>
        <end position="407"/>
    </location>
</feature>
<dbReference type="PRINTS" id="PR01035">
    <property type="entry name" value="TCRTETA"/>
</dbReference>
<dbReference type="Pfam" id="PF07690">
    <property type="entry name" value="MFS_1"/>
    <property type="match status" value="1"/>
</dbReference>
<feature type="transmembrane region" description="Helical" evidence="6">
    <location>
        <begin position="362"/>
        <end position="380"/>
    </location>
</feature>
<protein>
    <submittedName>
        <fullName evidence="8">MFS family permease</fullName>
    </submittedName>
</protein>
<dbReference type="InterPro" id="IPR001958">
    <property type="entry name" value="Tet-R_TetA/multi-R_MdtG-like"/>
</dbReference>
<evidence type="ECO:0000256" key="5">
    <source>
        <dbReference type="SAM" id="MobiDB-lite"/>
    </source>
</evidence>
<evidence type="ECO:0000313" key="9">
    <source>
        <dbReference type="Proteomes" id="UP000530412"/>
    </source>
</evidence>
<dbReference type="AlphaFoldDB" id="A0AA40SI45"/>
<gene>
    <name evidence="8" type="ORF">FHS33_005294</name>
</gene>
<evidence type="ECO:0000256" key="2">
    <source>
        <dbReference type="ARBA" id="ARBA00022692"/>
    </source>
</evidence>
<feature type="transmembrane region" description="Helical" evidence="6">
    <location>
        <begin position="17"/>
        <end position="35"/>
    </location>
</feature>
<evidence type="ECO:0000313" key="8">
    <source>
        <dbReference type="EMBL" id="MBA8946839.1"/>
    </source>
</evidence>
<dbReference type="InterPro" id="IPR011701">
    <property type="entry name" value="MFS"/>
</dbReference>
<comment type="caution">
    <text evidence="8">The sequence shown here is derived from an EMBL/GenBank/DDBJ whole genome shotgun (WGS) entry which is preliminary data.</text>
</comment>
<dbReference type="CDD" id="cd17474">
    <property type="entry name" value="MFS_YfmO_like"/>
    <property type="match status" value="1"/>
</dbReference>
<dbReference type="Gene3D" id="1.20.1250.20">
    <property type="entry name" value="MFS general substrate transporter like domains"/>
    <property type="match status" value="1"/>
</dbReference>
<dbReference type="InterPro" id="IPR036259">
    <property type="entry name" value="MFS_trans_sf"/>
</dbReference>
<dbReference type="PANTHER" id="PTHR43683:SF1">
    <property type="entry name" value="MULTIDRUG EFFLUX PROTEIN YFMO"/>
    <property type="match status" value="1"/>
</dbReference>
<dbReference type="PANTHER" id="PTHR43683">
    <property type="entry name" value="MULTIDRUG EFFLUX PROTEIN YFMO"/>
    <property type="match status" value="1"/>
</dbReference>
<evidence type="ECO:0000256" key="4">
    <source>
        <dbReference type="ARBA" id="ARBA00023136"/>
    </source>
</evidence>
<dbReference type="RefSeq" id="WP_142193307.1">
    <property type="nucleotide sequence ID" value="NZ_BMSU01000016.1"/>
</dbReference>
<dbReference type="Proteomes" id="UP000530412">
    <property type="component" value="Unassembled WGS sequence"/>
</dbReference>
<sequence length="407" mass="41792">MDPFDTGSGGMLRQPKAVWATAGASVVAFMGIGLVDPILPSIAEGLDATAGQVSLLFTSYFLITALAMLVTGFVSSRIGGRRTLLLGLALVVVFAGLSGTSGSVGELVGFRAGWGLGNALFVSTALAVIVGAAAGGSAAAILLYESALGLGMACGPLLGALLGDASWRYPFFGTAFLMAVGFLCIAAFLKEQPKPARRTSLLDPVRALGHGGLASVAASAFFYNYTFFTVLAFTPFVLDMTPYRSGAVFFAWGVLLAVFSVIVAPRLQKRFGSLTVLGGSLVLLAADVLVLGHGGHTAAVVCTVLSGALIGVNNTVYTELALGVSDAPRPVASAGYNFVRWFAAAAAPYCAPKLEEWADARLPFVVAAVTALLGALVAGVRRKALTHDAEEPRPRQATADGVTVLAN</sequence>
<reference evidence="8 9" key="1">
    <citation type="submission" date="2020-08" db="EMBL/GenBank/DDBJ databases">
        <title>Genomic Encyclopedia of Type Strains, Phase III (KMG-III): the genomes of soil and plant-associated and newly described type strains.</title>
        <authorList>
            <person name="Whitman W."/>
        </authorList>
    </citation>
    <scope>NUCLEOTIDE SEQUENCE [LARGE SCALE GENOMIC DNA]</scope>
    <source>
        <strain evidence="8 9">CECT 3271</strain>
    </source>
</reference>
<dbReference type="EMBL" id="JACJIE010000016">
    <property type="protein sequence ID" value="MBA8946839.1"/>
    <property type="molecule type" value="Genomic_DNA"/>
</dbReference>
<keyword evidence="3 6" id="KW-1133">Transmembrane helix</keyword>
<dbReference type="PROSITE" id="PS50850">
    <property type="entry name" value="MFS"/>
    <property type="match status" value="1"/>
</dbReference>
<dbReference type="SUPFAM" id="SSF103473">
    <property type="entry name" value="MFS general substrate transporter"/>
    <property type="match status" value="1"/>
</dbReference>
<organism evidence="8 9">
    <name type="scientific">Streptomyces calvus</name>
    <dbReference type="NCBI Taxonomy" id="67282"/>
    <lineage>
        <taxon>Bacteria</taxon>
        <taxon>Bacillati</taxon>
        <taxon>Actinomycetota</taxon>
        <taxon>Actinomycetes</taxon>
        <taxon>Kitasatosporales</taxon>
        <taxon>Streptomycetaceae</taxon>
        <taxon>Streptomyces</taxon>
    </lineage>
</organism>
<evidence type="ECO:0000259" key="7">
    <source>
        <dbReference type="PROSITE" id="PS50850"/>
    </source>
</evidence>
<evidence type="ECO:0000256" key="1">
    <source>
        <dbReference type="ARBA" id="ARBA00004651"/>
    </source>
</evidence>
<feature type="transmembrane region" description="Helical" evidence="6">
    <location>
        <begin position="141"/>
        <end position="163"/>
    </location>
</feature>
<feature type="transmembrane region" description="Helical" evidence="6">
    <location>
        <begin position="55"/>
        <end position="76"/>
    </location>
</feature>
<evidence type="ECO:0000256" key="3">
    <source>
        <dbReference type="ARBA" id="ARBA00022989"/>
    </source>
</evidence>
<evidence type="ECO:0000256" key="6">
    <source>
        <dbReference type="SAM" id="Phobius"/>
    </source>
</evidence>
<feature type="transmembrane region" description="Helical" evidence="6">
    <location>
        <begin position="210"/>
        <end position="233"/>
    </location>
</feature>
<dbReference type="GO" id="GO:0022857">
    <property type="term" value="F:transmembrane transporter activity"/>
    <property type="evidence" value="ECO:0007669"/>
    <property type="project" value="InterPro"/>
</dbReference>
<proteinExistence type="predicted"/>
<dbReference type="GO" id="GO:0005886">
    <property type="term" value="C:plasma membrane"/>
    <property type="evidence" value="ECO:0007669"/>
    <property type="project" value="UniProtKB-SubCell"/>
</dbReference>
<feature type="domain" description="Major facilitator superfamily (MFS) profile" evidence="7">
    <location>
        <begin position="17"/>
        <end position="386"/>
    </location>
</feature>
<comment type="subcellular location">
    <subcellularLocation>
        <location evidence="1">Cell membrane</location>
        <topology evidence="1">Multi-pass membrane protein</topology>
    </subcellularLocation>
</comment>
<accession>A0AA40SI45</accession>
<name>A0AA40SI45_9ACTN</name>
<keyword evidence="2 6" id="KW-0812">Transmembrane</keyword>
<dbReference type="InterPro" id="IPR053200">
    <property type="entry name" value="YfmO-like"/>
</dbReference>
<dbReference type="InterPro" id="IPR020846">
    <property type="entry name" value="MFS_dom"/>
</dbReference>